<evidence type="ECO:0000256" key="7">
    <source>
        <dbReference type="ARBA" id="ARBA00023136"/>
    </source>
</evidence>
<feature type="transmembrane region" description="Helical" evidence="8">
    <location>
        <begin position="108"/>
        <end position="136"/>
    </location>
</feature>
<dbReference type="Gene3D" id="1.10.3470.10">
    <property type="entry name" value="ABC transporter involved in vitamin B12 uptake, BtuC"/>
    <property type="match status" value="1"/>
</dbReference>
<evidence type="ECO:0000256" key="8">
    <source>
        <dbReference type="SAM" id="Phobius"/>
    </source>
</evidence>
<keyword evidence="5 8" id="KW-0812">Transmembrane</keyword>
<feature type="transmembrane region" description="Helical" evidence="8">
    <location>
        <begin position="142"/>
        <end position="163"/>
    </location>
</feature>
<sequence length="359" mass="37704">MADRSTALTGIAAHYRRSVLGRSLLLAVMITLGLAAMVADLIVGSGTLTLSQVLGAVFHPSKADPTTLAILWDIRAPITLLAAVTGMELALSGSLLQTALRNPLAEPFTLGIAAAAGFGAALAIVFQTSVFGALFAWMPGELFVSGNAFVFSLLTVVLITVLAGRRGMGVETITLLGIAVHFTFSALLAFAQYFADATQLQSLVFWLLGSLLRATWLKVWINASVLVAILPFLLLQSWALTALRGFGEQAVVLGIRVARLRFILMICAALMAGAATASIGIVGFIGLVAPHMARLLVGEDQRFALPLTAACGMLILTLASLVSKIVLPGVILPIGMITSMLGIPFFLVLILGNRRRAAV</sequence>
<evidence type="ECO:0000256" key="3">
    <source>
        <dbReference type="ARBA" id="ARBA00022448"/>
    </source>
</evidence>
<evidence type="ECO:0000256" key="6">
    <source>
        <dbReference type="ARBA" id="ARBA00022989"/>
    </source>
</evidence>
<gene>
    <name evidence="9" type="ORF">ASILVAE211_08505</name>
</gene>
<dbReference type="Pfam" id="PF01032">
    <property type="entry name" value="FecCD"/>
    <property type="match status" value="1"/>
</dbReference>
<organism evidence="9 10">
    <name type="scientific">Acidisoma silvae</name>
    <dbReference type="NCBI Taxonomy" id="2802396"/>
    <lineage>
        <taxon>Bacteria</taxon>
        <taxon>Pseudomonadati</taxon>
        <taxon>Pseudomonadota</taxon>
        <taxon>Alphaproteobacteria</taxon>
        <taxon>Acetobacterales</taxon>
        <taxon>Acidocellaceae</taxon>
        <taxon>Acidisoma</taxon>
    </lineage>
</organism>
<dbReference type="Proteomes" id="UP000708298">
    <property type="component" value="Unassembled WGS sequence"/>
</dbReference>
<dbReference type="SUPFAM" id="SSF81345">
    <property type="entry name" value="ABC transporter involved in vitamin B12 uptake, BtuC"/>
    <property type="match status" value="1"/>
</dbReference>
<feature type="transmembrane region" description="Helical" evidence="8">
    <location>
        <begin position="262"/>
        <end position="288"/>
    </location>
</feature>
<evidence type="ECO:0000256" key="2">
    <source>
        <dbReference type="ARBA" id="ARBA00007935"/>
    </source>
</evidence>
<reference evidence="9" key="2">
    <citation type="submission" date="2021-01" db="EMBL/GenBank/DDBJ databases">
        <authorList>
            <person name="Mieszkin S."/>
            <person name="Pouder E."/>
            <person name="Alain K."/>
        </authorList>
    </citation>
    <scope>NUCLEOTIDE SEQUENCE</scope>
    <source>
        <strain evidence="9">HW T2.11</strain>
    </source>
</reference>
<feature type="transmembrane region" description="Helical" evidence="8">
    <location>
        <begin position="303"/>
        <end position="323"/>
    </location>
</feature>
<comment type="similarity">
    <text evidence="2">Belongs to the binding-protein-dependent transport system permease family. FecCD subfamily.</text>
</comment>
<dbReference type="CDD" id="cd06550">
    <property type="entry name" value="TM_ABC_iron-siderophores_like"/>
    <property type="match status" value="1"/>
</dbReference>
<keyword evidence="4" id="KW-1003">Cell membrane</keyword>
<feature type="transmembrane region" description="Helical" evidence="8">
    <location>
        <begin position="24"/>
        <end position="54"/>
    </location>
</feature>
<feature type="transmembrane region" description="Helical" evidence="8">
    <location>
        <begin position="330"/>
        <end position="351"/>
    </location>
</feature>
<dbReference type="EMBL" id="JAESVB010000003">
    <property type="protein sequence ID" value="MCB8875217.1"/>
    <property type="molecule type" value="Genomic_DNA"/>
</dbReference>
<dbReference type="GO" id="GO:0022857">
    <property type="term" value="F:transmembrane transporter activity"/>
    <property type="evidence" value="ECO:0007669"/>
    <property type="project" value="InterPro"/>
</dbReference>
<evidence type="ECO:0000256" key="5">
    <source>
        <dbReference type="ARBA" id="ARBA00022692"/>
    </source>
</evidence>
<evidence type="ECO:0000313" key="9">
    <source>
        <dbReference type="EMBL" id="MCB8875217.1"/>
    </source>
</evidence>
<evidence type="ECO:0000256" key="4">
    <source>
        <dbReference type="ARBA" id="ARBA00022475"/>
    </source>
</evidence>
<accession>A0A963YRG3</accession>
<reference evidence="9" key="1">
    <citation type="journal article" date="2021" name="Microorganisms">
        <title>Acidisoma silvae sp. nov. and Acidisomacellulosilytica sp. nov., Two Acidophilic Bacteria Isolated from Decaying Wood, Hydrolyzing Cellulose and Producing Poly-3-hydroxybutyrate.</title>
        <authorList>
            <person name="Mieszkin S."/>
            <person name="Pouder E."/>
            <person name="Uroz S."/>
            <person name="Simon-Colin C."/>
            <person name="Alain K."/>
        </authorList>
    </citation>
    <scope>NUCLEOTIDE SEQUENCE</scope>
    <source>
        <strain evidence="9">HW T2.11</strain>
    </source>
</reference>
<feature type="transmembrane region" description="Helical" evidence="8">
    <location>
        <begin position="175"/>
        <end position="195"/>
    </location>
</feature>
<dbReference type="InterPro" id="IPR037294">
    <property type="entry name" value="ABC_BtuC-like"/>
</dbReference>
<dbReference type="GO" id="GO:0005886">
    <property type="term" value="C:plasma membrane"/>
    <property type="evidence" value="ECO:0007669"/>
    <property type="project" value="UniProtKB-SubCell"/>
</dbReference>
<proteinExistence type="inferred from homology"/>
<keyword evidence="7 8" id="KW-0472">Membrane</keyword>
<comment type="caution">
    <text evidence="9">The sequence shown here is derived from an EMBL/GenBank/DDBJ whole genome shotgun (WGS) entry which is preliminary data.</text>
</comment>
<dbReference type="AlphaFoldDB" id="A0A963YRG3"/>
<keyword evidence="6 8" id="KW-1133">Transmembrane helix</keyword>
<protein>
    <submittedName>
        <fullName evidence="9">Iron ABC transporter permease</fullName>
    </submittedName>
</protein>
<comment type="subcellular location">
    <subcellularLocation>
        <location evidence="1">Cell membrane</location>
        <topology evidence="1">Multi-pass membrane protein</topology>
    </subcellularLocation>
</comment>
<feature type="transmembrane region" description="Helical" evidence="8">
    <location>
        <begin position="74"/>
        <end position="96"/>
    </location>
</feature>
<dbReference type="PANTHER" id="PTHR30472">
    <property type="entry name" value="FERRIC ENTEROBACTIN TRANSPORT SYSTEM PERMEASE PROTEIN"/>
    <property type="match status" value="1"/>
</dbReference>
<dbReference type="PANTHER" id="PTHR30472:SF25">
    <property type="entry name" value="ABC TRANSPORTER PERMEASE PROTEIN MJ0876-RELATED"/>
    <property type="match status" value="1"/>
</dbReference>
<dbReference type="GO" id="GO:0033214">
    <property type="term" value="P:siderophore-iron import into cell"/>
    <property type="evidence" value="ECO:0007669"/>
    <property type="project" value="TreeGrafter"/>
</dbReference>
<dbReference type="RefSeq" id="WP_227320886.1">
    <property type="nucleotide sequence ID" value="NZ_JAESVB010000003.1"/>
</dbReference>
<evidence type="ECO:0000313" key="10">
    <source>
        <dbReference type="Proteomes" id="UP000708298"/>
    </source>
</evidence>
<keyword evidence="3" id="KW-0813">Transport</keyword>
<name>A0A963YRG3_9PROT</name>
<feature type="transmembrane region" description="Helical" evidence="8">
    <location>
        <begin position="215"/>
        <end position="241"/>
    </location>
</feature>
<evidence type="ECO:0000256" key="1">
    <source>
        <dbReference type="ARBA" id="ARBA00004651"/>
    </source>
</evidence>
<keyword evidence="10" id="KW-1185">Reference proteome</keyword>
<dbReference type="InterPro" id="IPR000522">
    <property type="entry name" value="ABC_transptr_permease_BtuC"/>
</dbReference>